<feature type="region of interest" description="Disordered" evidence="1">
    <location>
        <begin position="129"/>
        <end position="169"/>
    </location>
</feature>
<dbReference type="Proteomes" id="UP000269276">
    <property type="component" value="Unassembled WGS sequence"/>
</dbReference>
<reference evidence="4 5" key="1">
    <citation type="journal article" date="2018" name="BMC Genomics">
        <title>Genomic evidence for intraspecific hybridization in a clonal and extremely halotolerant yeast.</title>
        <authorList>
            <person name="Gostincar C."/>
            <person name="Stajich J.E."/>
            <person name="Zupancic J."/>
            <person name="Zalar P."/>
            <person name="Gunde-Cimerman N."/>
        </authorList>
    </citation>
    <scope>NUCLEOTIDE SEQUENCE [LARGE SCALE GENOMIC DNA]</scope>
    <source>
        <strain evidence="4 5">EXF-2682</strain>
    </source>
</reference>
<dbReference type="SMART" id="SM00315">
    <property type="entry name" value="RGS"/>
    <property type="match status" value="1"/>
</dbReference>
<keyword evidence="2" id="KW-0472">Membrane</keyword>
<evidence type="ECO:0000313" key="4">
    <source>
        <dbReference type="EMBL" id="RMY69964.1"/>
    </source>
</evidence>
<feature type="transmembrane region" description="Helical" evidence="2">
    <location>
        <begin position="321"/>
        <end position="345"/>
    </location>
</feature>
<dbReference type="VEuPathDB" id="FungiDB:BTJ68_05649"/>
<evidence type="ECO:0000256" key="1">
    <source>
        <dbReference type="SAM" id="MobiDB-lite"/>
    </source>
</evidence>
<dbReference type="InterPro" id="IPR044926">
    <property type="entry name" value="RGS_subdomain_2"/>
</dbReference>
<dbReference type="AlphaFoldDB" id="A0A3M7E1P5"/>
<evidence type="ECO:0000259" key="3">
    <source>
        <dbReference type="PROSITE" id="PS50132"/>
    </source>
</evidence>
<dbReference type="PROSITE" id="PS50132">
    <property type="entry name" value="RGS"/>
    <property type="match status" value="1"/>
</dbReference>
<dbReference type="InterPro" id="IPR036305">
    <property type="entry name" value="RGS_sf"/>
</dbReference>
<dbReference type="InterPro" id="IPR052246">
    <property type="entry name" value="Cell_Polariz_PKAAnc"/>
</dbReference>
<feature type="transmembrane region" description="Helical" evidence="2">
    <location>
        <begin position="354"/>
        <end position="373"/>
    </location>
</feature>
<feature type="domain" description="RGS" evidence="3">
    <location>
        <begin position="247"/>
        <end position="317"/>
    </location>
</feature>
<dbReference type="EMBL" id="QWIP01000187">
    <property type="protein sequence ID" value="RMY69964.1"/>
    <property type="molecule type" value="Genomic_DNA"/>
</dbReference>
<sequence>MIELLHKSLNRVPSMLIQPQSSTTYKQSEASQKQPSHSPQSLVPLTVAMESRSPTPDDGARRDRLPNLFEVLSRRTYSPVDLFSFYIYMRDYQRSVDYLDFWLDVSQHMSLCRHYVRELRRSVLVSTPDLEKAGSKRSSQILDNYPLDRTSSEQGPSGYQAGTGKERMSNDQRLSAFLRHENGSKHSPHNSEGTNLSHDNTPGSELPPRPSFMTTGTGTGSSPLNNNNSNDRSPQHTVARADIRASAEKILYTYLLPGSEREIILPQGILNEITNAIEKEGRDDPEVFDAAKDYVFQAMERDAFPGFLRAKALGNIVHPTMLLRLIVGLVSMFAGFWAAFVLIFLDKSRATRCWVILPFTVGVYLLAGHQYMLDPILALLGYSEYTFGSLHAIKEPFVRTLLNKRSIMCLSWIVVVDAALCCLFIFVPGTRL</sequence>
<evidence type="ECO:0000256" key="2">
    <source>
        <dbReference type="SAM" id="Phobius"/>
    </source>
</evidence>
<keyword evidence="2" id="KW-1133">Transmembrane helix</keyword>
<comment type="caution">
    <text evidence="4">The sequence shown here is derived from an EMBL/GenBank/DDBJ whole genome shotgun (WGS) entry which is preliminary data.</text>
</comment>
<dbReference type="CDD" id="cd07440">
    <property type="entry name" value="RGS"/>
    <property type="match status" value="1"/>
</dbReference>
<feature type="transmembrane region" description="Helical" evidence="2">
    <location>
        <begin position="405"/>
        <end position="427"/>
    </location>
</feature>
<dbReference type="OrthoDB" id="5584247at2759"/>
<dbReference type="Gene3D" id="1.10.167.10">
    <property type="entry name" value="Regulator of G-protein Signalling 4, domain 2"/>
    <property type="match status" value="1"/>
</dbReference>
<evidence type="ECO:0000313" key="5">
    <source>
        <dbReference type="Proteomes" id="UP000269276"/>
    </source>
</evidence>
<dbReference type="InterPro" id="IPR016137">
    <property type="entry name" value="RGS"/>
</dbReference>
<feature type="region of interest" description="Disordered" evidence="1">
    <location>
        <begin position="18"/>
        <end position="42"/>
    </location>
</feature>
<feature type="compositionally biased region" description="Polar residues" evidence="1">
    <location>
        <begin position="190"/>
        <end position="203"/>
    </location>
</feature>
<accession>A0A3M7E1P5</accession>
<dbReference type="PANTHER" id="PTHR13155">
    <property type="entry name" value="A-KINASE ANCHOR PROTEINS"/>
    <property type="match status" value="1"/>
</dbReference>
<dbReference type="PANTHER" id="PTHR13155:SF1">
    <property type="entry name" value="A-KINASE ANCHOR PROTEIN 10, MITOCHONDRIAL"/>
    <property type="match status" value="1"/>
</dbReference>
<protein>
    <recommendedName>
        <fullName evidence="3">RGS domain-containing protein</fullName>
    </recommendedName>
</protein>
<proteinExistence type="predicted"/>
<keyword evidence="2" id="KW-0812">Transmembrane</keyword>
<dbReference type="GO" id="GO:0005886">
    <property type="term" value="C:plasma membrane"/>
    <property type="evidence" value="ECO:0007669"/>
    <property type="project" value="TreeGrafter"/>
</dbReference>
<organism evidence="4 5">
    <name type="scientific">Hortaea werneckii</name>
    <name type="common">Black yeast</name>
    <name type="synonym">Cladosporium werneckii</name>
    <dbReference type="NCBI Taxonomy" id="91943"/>
    <lineage>
        <taxon>Eukaryota</taxon>
        <taxon>Fungi</taxon>
        <taxon>Dikarya</taxon>
        <taxon>Ascomycota</taxon>
        <taxon>Pezizomycotina</taxon>
        <taxon>Dothideomycetes</taxon>
        <taxon>Dothideomycetidae</taxon>
        <taxon>Mycosphaerellales</taxon>
        <taxon>Teratosphaeriaceae</taxon>
        <taxon>Hortaea</taxon>
    </lineage>
</organism>
<dbReference type="GO" id="GO:0008104">
    <property type="term" value="P:intracellular protein localization"/>
    <property type="evidence" value="ECO:0007669"/>
    <property type="project" value="TreeGrafter"/>
</dbReference>
<dbReference type="SUPFAM" id="SSF48097">
    <property type="entry name" value="Regulator of G-protein signaling, RGS"/>
    <property type="match status" value="1"/>
</dbReference>
<gene>
    <name evidence="4" type="ORF">D0863_06107</name>
</gene>
<name>A0A3M7E1P5_HORWE</name>
<dbReference type="Pfam" id="PF00615">
    <property type="entry name" value="RGS"/>
    <property type="match status" value="1"/>
</dbReference>
<feature type="region of interest" description="Disordered" evidence="1">
    <location>
        <begin position="181"/>
        <end position="238"/>
    </location>
</feature>
<feature type="compositionally biased region" description="Low complexity" evidence="1">
    <location>
        <begin position="214"/>
        <end position="230"/>
    </location>
</feature>